<dbReference type="AlphaFoldDB" id="A0AA41S1B7"/>
<feature type="domain" description="Fe2OG dioxygenase" evidence="5">
    <location>
        <begin position="39"/>
        <end position="107"/>
    </location>
</feature>
<evidence type="ECO:0000256" key="4">
    <source>
        <dbReference type="ARBA" id="ARBA00023004"/>
    </source>
</evidence>
<dbReference type="SUPFAM" id="SSF51197">
    <property type="entry name" value="Clavaminate synthase-like"/>
    <property type="match status" value="1"/>
</dbReference>
<protein>
    <recommendedName>
        <fullName evidence="5">Fe2OG dioxygenase domain-containing protein</fullName>
    </recommendedName>
</protein>
<proteinExistence type="inferred from homology"/>
<comment type="similarity">
    <text evidence="1">Belongs to the iron/ascorbate-dependent oxidoreductase family.</text>
</comment>
<keyword evidence="3" id="KW-0560">Oxidoreductase</keyword>
<dbReference type="InterPro" id="IPR005123">
    <property type="entry name" value="Oxoglu/Fe-dep_dioxygenase_dom"/>
</dbReference>
<dbReference type="EMBL" id="JAJJMA010047620">
    <property type="protein sequence ID" value="MCL7025658.1"/>
    <property type="molecule type" value="Genomic_DNA"/>
</dbReference>
<dbReference type="InterPro" id="IPR044861">
    <property type="entry name" value="IPNS-like_FE2OG_OXY"/>
</dbReference>
<reference evidence="6" key="1">
    <citation type="submission" date="2022-03" db="EMBL/GenBank/DDBJ databases">
        <title>A functionally conserved STORR gene fusion in Papaver species that diverged 16.8 million years ago.</title>
        <authorList>
            <person name="Catania T."/>
        </authorList>
    </citation>
    <scope>NUCLEOTIDE SEQUENCE</scope>
    <source>
        <strain evidence="6">S-191538</strain>
    </source>
</reference>
<dbReference type="InterPro" id="IPR027443">
    <property type="entry name" value="IPNS-like_sf"/>
</dbReference>
<evidence type="ECO:0000256" key="3">
    <source>
        <dbReference type="ARBA" id="ARBA00023002"/>
    </source>
</evidence>
<dbReference type="Gene3D" id="2.60.120.330">
    <property type="entry name" value="B-lactam Antibiotic, Isopenicillin N Synthase, Chain"/>
    <property type="match status" value="1"/>
</dbReference>
<keyword evidence="4" id="KW-0408">Iron</keyword>
<accession>A0AA41S1B7</accession>
<evidence type="ECO:0000313" key="6">
    <source>
        <dbReference type="EMBL" id="MCL7025658.1"/>
    </source>
</evidence>
<evidence type="ECO:0000256" key="2">
    <source>
        <dbReference type="ARBA" id="ARBA00022723"/>
    </source>
</evidence>
<organism evidence="6 7">
    <name type="scientific">Papaver nudicaule</name>
    <name type="common">Iceland poppy</name>
    <dbReference type="NCBI Taxonomy" id="74823"/>
    <lineage>
        <taxon>Eukaryota</taxon>
        <taxon>Viridiplantae</taxon>
        <taxon>Streptophyta</taxon>
        <taxon>Embryophyta</taxon>
        <taxon>Tracheophyta</taxon>
        <taxon>Spermatophyta</taxon>
        <taxon>Magnoliopsida</taxon>
        <taxon>Ranunculales</taxon>
        <taxon>Papaveraceae</taxon>
        <taxon>Papaveroideae</taxon>
        <taxon>Papaver</taxon>
    </lineage>
</organism>
<feature type="non-terminal residue" evidence="6">
    <location>
        <position position="107"/>
    </location>
</feature>
<dbReference type="PROSITE" id="PS51471">
    <property type="entry name" value="FE2OG_OXY"/>
    <property type="match status" value="1"/>
</dbReference>
<keyword evidence="7" id="KW-1185">Reference proteome</keyword>
<dbReference type="PANTHER" id="PTHR10209">
    <property type="entry name" value="OXIDOREDUCTASE, 2OG-FE II OXYGENASE FAMILY PROTEIN"/>
    <property type="match status" value="1"/>
</dbReference>
<dbReference type="Pfam" id="PF03171">
    <property type="entry name" value="2OG-FeII_Oxy"/>
    <property type="match status" value="1"/>
</dbReference>
<keyword evidence="2" id="KW-0479">Metal-binding</keyword>
<evidence type="ECO:0000313" key="7">
    <source>
        <dbReference type="Proteomes" id="UP001177140"/>
    </source>
</evidence>
<dbReference type="Proteomes" id="UP001177140">
    <property type="component" value="Unassembled WGS sequence"/>
</dbReference>
<dbReference type="GO" id="GO:0051213">
    <property type="term" value="F:dioxygenase activity"/>
    <property type="evidence" value="ECO:0007669"/>
    <property type="project" value="UniProtKB-ARBA"/>
</dbReference>
<evidence type="ECO:0000256" key="1">
    <source>
        <dbReference type="ARBA" id="ARBA00008056"/>
    </source>
</evidence>
<feature type="non-terminal residue" evidence="6">
    <location>
        <position position="1"/>
    </location>
</feature>
<name>A0AA41S1B7_PAPNU</name>
<evidence type="ECO:0000259" key="5">
    <source>
        <dbReference type="PROSITE" id="PS51471"/>
    </source>
</evidence>
<dbReference type="PANTHER" id="PTHR10209:SF884">
    <property type="entry name" value="1-AMINOCYCLOPROPANE-1-CARBOXYLATE OXIDASE HOMOLOG 1-LIKE"/>
    <property type="match status" value="1"/>
</dbReference>
<comment type="caution">
    <text evidence="6">The sequence shown here is derived from an EMBL/GenBank/DDBJ whole genome shotgun (WGS) entry which is preliminary data.</text>
</comment>
<gene>
    <name evidence="6" type="ORF">MKW94_012539</name>
</gene>
<dbReference type="GO" id="GO:0046872">
    <property type="term" value="F:metal ion binding"/>
    <property type="evidence" value="ECO:0007669"/>
    <property type="project" value="UniProtKB-KW"/>
</dbReference>
<sequence>DIILEYTEHVRILGDTVIELLSEALGLEKYHLKGMDCTKFVSVLGHYYPSCPQPNLTMGSYKHTDPDFFTLLLQDDIGGLQILYDNHWVDVKPIPGALVINIGDLLQ</sequence>